<proteinExistence type="predicted"/>
<name>A0ABM9HAH0_9BACT</name>
<dbReference type="InterPro" id="IPR052393">
    <property type="entry name" value="Cadmium-induced_rsp"/>
</dbReference>
<accession>A0ABM9HAH0</accession>
<feature type="domain" description="VOC" evidence="1">
    <location>
        <begin position="7"/>
        <end position="123"/>
    </location>
</feature>
<dbReference type="SUPFAM" id="SSF54593">
    <property type="entry name" value="Glyoxalase/Bleomycin resistance protein/Dihydroxybiphenyl dioxygenase"/>
    <property type="match status" value="1"/>
</dbReference>
<dbReference type="Pfam" id="PF00903">
    <property type="entry name" value="Glyoxalase"/>
    <property type="match status" value="1"/>
</dbReference>
<dbReference type="EMBL" id="OX336137">
    <property type="protein sequence ID" value="CAI2717129.1"/>
    <property type="molecule type" value="Genomic_DNA"/>
</dbReference>
<protein>
    <submittedName>
        <fullName evidence="2">VOC domain-containing protein</fullName>
    </submittedName>
</protein>
<organism evidence="2 3">
    <name type="scientific">Nitrospina watsonii</name>
    <dbReference type="NCBI Taxonomy" id="1323948"/>
    <lineage>
        <taxon>Bacteria</taxon>
        <taxon>Pseudomonadati</taxon>
        <taxon>Nitrospinota/Tectimicrobiota group</taxon>
        <taxon>Nitrospinota</taxon>
        <taxon>Nitrospinia</taxon>
        <taxon>Nitrospinales</taxon>
        <taxon>Nitrospinaceae</taxon>
        <taxon>Nitrospina</taxon>
    </lineage>
</organism>
<evidence type="ECO:0000313" key="2">
    <source>
        <dbReference type="EMBL" id="CAI2717129.1"/>
    </source>
</evidence>
<dbReference type="PANTHER" id="PTHR41294">
    <property type="entry name" value="CADMIUM-INDUCED PROTEIN CADI"/>
    <property type="match status" value="1"/>
</dbReference>
<dbReference type="RefSeq" id="WP_282010091.1">
    <property type="nucleotide sequence ID" value="NZ_OX336137.1"/>
</dbReference>
<keyword evidence="3" id="KW-1185">Reference proteome</keyword>
<dbReference type="Proteomes" id="UP001157733">
    <property type="component" value="Chromosome"/>
</dbReference>
<dbReference type="InterPro" id="IPR037523">
    <property type="entry name" value="VOC_core"/>
</dbReference>
<evidence type="ECO:0000259" key="1">
    <source>
        <dbReference type="PROSITE" id="PS51819"/>
    </source>
</evidence>
<dbReference type="PANTHER" id="PTHR41294:SF1">
    <property type="entry name" value="CADMIUM-INDUCED PROTEIN CADI"/>
    <property type="match status" value="1"/>
</dbReference>
<dbReference type="NCBIfam" id="NF041414">
    <property type="entry name" value="ArsI_CadI_VOC"/>
    <property type="match status" value="1"/>
</dbReference>
<evidence type="ECO:0000313" key="3">
    <source>
        <dbReference type="Proteomes" id="UP001157733"/>
    </source>
</evidence>
<dbReference type="PROSITE" id="PS51819">
    <property type="entry name" value="VOC"/>
    <property type="match status" value="1"/>
</dbReference>
<reference evidence="2 3" key="1">
    <citation type="submission" date="2022-09" db="EMBL/GenBank/DDBJ databases">
        <authorList>
            <person name="Kop L."/>
        </authorList>
    </citation>
    <scope>NUCLEOTIDE SEQUENCE [LARGE SCALE GENOMIC DNA]</scope>
    <source>
        <strain evidence="2 3">347</strain>
    </source>
</reference>
<dbReference type="InterPro" id="IPR049789">
    <property type="entry name" value="ArsI/CadI-like"/>
</dbReference>
<sequence>MNSETDSRLHLALNTAHFDDSVRFYEALFGVPPTKLKDGYAKFDVERPALNFTLNRVAEVTGNRVSHLGIQVPLAETVLEETVRLETLGLLPQLEQGTECCYAVQDKVWVDDPDGNAWEVFVVLQQIEEHHGNAGCCRN</sequence>
<dbReference type="Gene3D" id="3.10.180.10">
    <property type="entry name" value="2,3-Dihydroxybiphenyl 1,2-Dioxygenase, domain 1"/>
    <property type="match status" value="1"/>
</dbReference>
<dbReference type="InterPro" id="IPR029068">
    <property type="entry name" value="Glyas_Bleomycin-R_OHBP_Dase"/>
</dbReference>
<dbReference type="InterPro" id="IPR004360">
    <property type="entry name" value="Glyas_Fos-R_dOase_dom"/>
</dbReference>
<gene>
    <name evidence="2" type="ORF">NSPWAT_0270</name>
</gene>